<keyword evidence="3" id="KW-0496">Mitochondrion</keyword>
<comment type="similarity">
    <text evidence="4">Belongs to the FAST kinase family.</text>
</comment>
<dbReference type="OMA" id="LCILQQA"/>
<dbReference type="Bgee" id="ENSLOCG00000005721">
    <property type="expression patterns" value="Expressed in embryo and 13 other cell types or tissues"/>
</dbReference>
<proteinExistence type="inferred from homology"/>
<reference evidence="10" key="3">
    <citation type="submission" date="2025-09" db="UniProtKB">
        <authorList>
            <consortium name="Ensembl"/>
        </authorList>
    </citation>
    <scope>IDENTIFICATION</scope>
</reference>
<feature type="domain" description="RAP" evidence="9">
    <location>
        <begin position="570"/>
        <end position="628"/>
    </location>
</feature>
<dbReference type="STRING" id="7918.ENSLOCP00000006906"/>
<dbReference type="OrthoDB" id="6501018at2759"/>
<dbReference type="KEGG" id="loc:102692837"/>
<evidence type="ECO:0000256" key="5">
    <source>
        <dbReference type="ARBA" id="ARBA00040471"/>
    </source>
</evidence>
<dbReference type="Pfam" id="PF08368">
    <property type="entry name" value="FAST_2"/>
    <property type="match status" value="1"/>
</dbReference>
<evidence type="ECO:0000256" key="8">
    <source>
        <dbReference type="SAM" id="MobiDB-lite"/>
    </source>
</evidence>
<dbReference type="InterPro" id="IPR013584">
    <property type="entry name" value="RAP"/>
</dbReference>
<evidence type="ECO:0000256" key="2">
    <source>
        <dbReference type="ARBA" id="ARBA00022946"/>
    </source>
</evidence>
<dbReference type="GO" id="GO:0003723">
    <property type="term" value="F:RNA binding"/>
    <property type="evidence" value="ECO:0000318"/>
    <property type="project" value="GO_Central"/>
</dbReference>
<dbReference type="FunCoup" id="W5MEU7">
    <property type="interactions" value="944"/>
</dbReference>
<dbReference type="PANTHER" id="PTHR21228:SF59">
    <property type="entry name" value="FAST KINASE DOMAIN-CONTAINING PROTEIN 4"/>
    <property type="match status" value="1"/>
</dbReference>
<evidence type="ECO:0000256" key="3">
    <source>
        <dbReference type="ARBA" id="ARBA00023128"/>
    </source>
</evidence>
<dbReference type="GO" id="GO:0044528">
    <property type="term" value="P:regulation of mitochondrial mRNA stability"/>
    <property type="evidence" value="ECO:0000318"/>
    <property type="project" value="GO_Central"/>
</dbReference>
<dbReference type="InterPro" id="IPR050870">
    <property type="entry name" value="FAST_kinase"/>
</dbReference>
<name>W5MEU7_LEPOC</name>
<dbReference type="InterPro" id="IPR010622">
    <property type="entry name" value="FAST_Leu-rich"/>
</dbReference>
<dbReference type="eggNOG" id="ENOG502QTRE">
    <property type="taxonomic scope" value="Eukaryota"/>
</dbReference>
<dbReference type="GeneTree" id="ENSGT01030000234607"/>
<dbReference type="Proteomes" id="UP000018468">
    <property type="component" value="Linkage group LG11"/>
</dbReference>
<evidence type="ECO:0000256" key="7">
    <source>
        <dbReference type="ARBA" id="ARBA00043220"/>
    </source>
</evidence>
<keyword evidence="2" id="KW-0809">Transit peptide</keyword>
<comment type="subcellular location">
    <subcellularLocation>
        <location evidence="1">Mitochondrion matrix</location>
    </subcellularLocation>
</comment>
<evidence type="ECO:0000259" key="9">
    <source>
        <dbReference type="PROSITE" id="PS51286"/>
    </source>
</evidence>
<evidence type="ECO:0000256" key="6">
    <source>
        <dbReference type="ARBA" id="ARBA00042265"/>
    </source>
</evidence>
<dbReference type="GO" id="GO:0005759">
    <property type="term" value="C:mitochondrial matrix"/>
    <property type="evidence" value="ECO:0000318"/>
    <property type="project" value="GO_Central"/>
</dbReference>
<evidence type="ECO:0000256" key="1">
    <source>
        <dbReference type="ARBA" id="ARBA00004305"/>
    </source>
</evidence>
<protein>
    <recommendedName>
        <fullName evidence="5">FAST kinase domain-containing protein 4</fullName>
    </recommendedName>
    <alternativeName>
        <fullName evidence="7">Protein TBRG4</fullName>
    </alternativeName>
    <alternativeName>
        <fullName evidence="6">Transforming growth factor beta regulator 4</fullName>
    </alternativeName>
</protein>
<feature type="region of interest" description="Disordered" evidence="8">
    <location>
        <begin position="480"/>
        <end position="503"/>
    </location>
</feature>
<organism evidence="10 11">
    <name type="scientific">Lepisosteus oculatus</name>
    <name type="common">Spotted gar</name>
    <dbReference type="NCBI Taxonomy" id="7918"/>
    <lineage>
        <taxon>Eukaryota</taxon>
        <taxon>Metazoa</taxon>
        <taxon>Chordata</taxon>
        <taxon>Craniata</taxon>
        <taxon>Vertebrata</taxon>
        <taxon>Euteleostomi</taxon>
        <taxon>Actinopterygii</taxon>
        <taxon>Neopterygii</taxon>
        <taxon>Holostei</taxon>
        <taxon>Semionotiformes</taxon>
        <taxon>Lepisosteidae</taxon>
        <taxon>Lepisosteus</taxon>
    </lineage>
</organism>
<dbReference type="GeneID" id="102692837"/>
<dbReference type="Pfam" id="PF08373">
    <property type="entry name" value="RAP"/>
    <property type="match status" value="1"/>
</dbReference>
<dbReference type="Pfam" id="PF06743">
    <property type="entry name" value="FAST_1"/>
    <property type="match status" value="1"/>
</dbReference>
<dbReference type="PANTHER" id="PTHR21228">
    <property type="entry name" value="FAST LEU-RICH DOMAIN-CONTAINING"/>
    <property type="match status" value="1"/>
</dbReference>
<sequence>MTTRFLARCTRLLGAQCTRVPAVQGRPLALPPPSEPLWIVAWRLPSLGPLRALCDGHGVAAAEESYPKAPERTELDQLLEQARSPQELLQLWAERGGKANQAAIALVHLARLAGDRQAAQGGEKGGSDTDNLLYDSRFQDLLHTVNSQVSTVWNGSLVSLLRALSRLGVAPGAPVLRSLQTEAHWRLRRFSYRQLAALAEWCSVRQHSGQEGALLRDVLKQLELRWTEISDPRTLSLLMMKVGHLSASLMDRLEDKALELAERFGPEETRRVAVSLAAQGRRSVPLLRALSYHLLQKPGLELRTPLLIDLAFSYGKLNFQQTQVFQRIAGDLLPRLPEMSSGDVARCAKSFSLLKWLHLPLFESFTENFLQCSENYSTTQLCNLLMAFARLNFQPSKDVAFYSKVHAGLEGALTQLEPFLQTDVVWSLCILQQARPQDLRPVLEPGFQSRLTGGSPSRTQNYRLKLAHIVATAQLEYGELLGTPPPAPPAEASRSQPTPLQSSLHEALRSLVAGQEGTYRTAVSTVYGWTIDGELVLDSENKPMNLETLKAPHLPGAGGPTPLPNGARRIAFLAGEFPNYGSRSKDLLGRFVMQRRHLQLAGFLTVEVPYYEWLELKSDWQRVAYLKDKMGKAVAEDMAK</sequence>
<keyword evidence="11" id="KW-1185">Reference proteome</keyword>
<dbReference type="HOGENOM" id="CLU_029448_0_0_1"/>
<reference evidence="11" key="1">
    <citation type="submission" date="2011-12" db="EMBL/GenBank/DDBJ databases">
        <title>The Draft Genome of Lepisosteus oculatus.</title>
        <authorList>
            <consortium name="The Broad Institute Genome Assembly &amp; Analysis Group"/>
            <consortium name="Computational R&amp;D Group"/>
            <consortium name="and Sequencing Platform"/>
            <person name="Di Palma F."/>
            <person name="Alfoldi J."/>
            <person name="Johnson J."/>
            <person name="Berlin A."/>
            <person name="Gnerre S."/>
            <person name="Jaffe D."/>
            <person name="MacCallum I."/>
            <person name="Young S."/>
            <person name="Walker B.J."/>
            <person name="Lander E.S."/>
            <person name="Lindblad-Toh K."/>
        </authorList>
    </citation>
    <scope>NUCLEOTIDE SEQUENCE [LARGE SCALE GENOMIC DNA]</scope>
</reference>
<dbReference type="Ensembl" id="ENSLOCT00000006914.1">
    <property type="protein sequence ID" value="ENSLOCP00000006906.1"/>
    <property type="gene ID" value="ENSLOCG00000005721.1"/>
</dbReference>
<dbReference type="SMART" id="SM00952">
    <property type="entry name" value="RAP"/>
    <property type="match status" value="1"/>
</dbReference>
<dbReference type="CTD" id="9238"/>
<dbReference type="GO" id="GO:0000963">
    <property type="term" value="P:mitochondrial RNA processing"/>
    <property type="evidence" value="ECO:0000318"/>
    <property type="project" value="GO_Central"/>
</dbReference>
<dbReference type="EMBL" id="AHAT01022109">
    <property type="status" value="NOT_ANNOTATED_CDS"/>
    <property type="molecule type" value="Genomic_DNA"/>
</dbReference>
<dbReference type="CDD" id="cd23739">
    <property type="entry name" value="TBRG4-like_N"/>
    <property type="match status" value="1"/>
</dbReference>
<dbReference type="GO" id="GO:0035770">
    <property type="term" value="C:ribonucleoprotein granule"/>
    <property type="evidence" value="ECO:0000318"/>
    <property type="project" value="GO_Central"/>
</dbReference>
<evidence type="ECO:0000313" key="11">
    <source>
        <dbReference type="Proteomes" id="UP000018468"/>
    </source>
</evidence>
<reference evidence="10" key="2">
    <citation type="submission" date="2025-08" db="UniProtKB">
        <authorList>
            <consortium name="Ensembl"/>
        </authorList>
    </citation>
    <scope>IDENTIFICATION</scope>
</reference>
<dbReference type="InterPro" id="IPR013579">
    <property type="entry name" value="FAST_2"/>
</dbReference>
<dbReference type="PROSITE" id="PS51286">
    <property type="entry name" value="RAP"/>
    <property type="match status" value="1"/>
</dbReference>
<evidence type="ECO:0000256" key="4">
    <source>
        <dbReference type="ARBA" id="ARBA00038281"/>
    </source>
</evidence>
<evidence type="ECO:0000313" key="10">
    <source>
        <dbReference type="Ensembl" id="ENSLOCP00000006906.1"/>
    </source>
</evidence>
<dbReference type="AlphaFoldDB" id="W5MEU7"/>
<accession>W5MEU7</accession>
<dbReference type="InParanoid" id="W5MEU7"/>
<feature type="compositionally biased region" description="Polar residues" evidence="8">
    <location>
        <begin position="493"/>
        <end position="503"/>
    </location>
</feature>